<keyword evidence="2" id="KW-1185">Reference proteome</keyword>
<organism evidence="1 2">
    <name type="scientific">Chryseobacterium shigense</name>
    <dbReference type="NCBI Taxonomy" id="297244"/>
    <lineage>
        <taxon>Bacteria</taxon>
        <taxon>Pseudomonadati</taxon>
        <taxon>Bacteroidota</taxon>
        <taxon>Flavobacteriia</taxon>
        <taxon>Flavobacteriales</taxon>
        <taxon>Weeksellaceae</taxon>
        <taxon>Chryseobacterium group</taxon>
        <taxon>Chryseobacterium</taxon>
    </lineage>
</organism>
<accession>A0A1N7I062</accession>
<sequence>MKKKLIILFIFLLIANFSYSQHISGNYLSFASKCKIYLKIDNNNSFVSELGKGKKIEGIVKLFKEDKNTYLDFSGNISAMFNNDTISIQNSGNSKNPYVHFKECNCLFIWLKKAI</sequence>
<protein>
    <submittedName>
        <fullName evidence="1">Uncharacterized protein</fullName>
    </submittedName>
</protein>
<evidence type="ECO:0000313" key="2">
    <source>
        <dbReference type="Proteomes" id="UP000186373"/>
    </source>
</evidence>
<reference evidence="2" key="1">
    <citation type="submission" date="2017-01" db="EMBL/GenBank/DDBJ databases">
        <authorList>
            <person name="Varghese N."/>
            <person name="Submissions S."/>
        </authorList>
    </citation>
    <scope>NUCLEOTIDE SEQUENCE [LARGE SCALE GENOMIC DNA]</scope>
    <source>
        <strain evidence="2">DSM 17126</strain>
    </source>
</reference>
<dbReference type="AlphaFoldDB" id="A0A1N7I062"/>
<dbReference type="OrthoDB" id="2677145at2"/>
<evidence type="ECO:0000313" key="1">
    <source>
        <dbReference type="EMBL" id="SIS30459.1"/>
    </source>
</evidence>
<gene>
    <name evidence="1" type="ORF">SAMN05421639_101918</name>
</gene>
<proteinExistence type="predicted"/>
<dbReference type="RefSeq" id="WP_076505041.1">
    <property type="nucleotide sequence ID" value="NZ_FTNY01000001.1"/>
</dbReference>
<name>A0A1N7I062_9FLAO</name>
<dbReference type="EMBL" id="FTNY01000001">
    <property type="protein sequence ID" value="SIS30459.1"/>
    <property type="molecule type" value="Genomic_DNA"/>
</dbReference>
<dbReference type="Proteomes" id="UP000186373">
    <property type="component" value="Unassembled WGS sequence"/>
</dbReference>